<dbReference type="Proteomes" id="UP000004095">
    <property type="component" value="Unassembled WGS sequence"/>
</dbReference>
<evidence type="ECO:0000313" key="1">
    <source>
        <dbReference type="EMBL" id="EAY28302.1"/>
    </source>
</evidence>
<accession>A1ZMC2</accession>
<keyword evidence="2" id="KW-1185">Reference proteome</keyword>
<proteinExistence type="predicted"/>
<sequence>MQSTLEEKLSKIIRGNGNDLLEYDMSLSVSQDAINHQLEWIAYQNEFRSYEWHVKLNKNDNPNLDVKGMGAPYIRFVESLDAQKVQIVMHLPILNGTFTYFNLSKSQEQGSFVYDNISLKGYEILLTTNLRRIPDKEVDADKLKINTIDSPLQKFREENLSIEHLFVDLTNAKLATALQIDYQKNIPPALKKLLDEQYEVEKQFKQMLEKYVSLLAESENPYVLGHIVTEVTEDVVSATSDQTTFPPTDCNFTITKNHVAPQLSSLNYLMVTGAKKLPVSKTAGVSINPIIKTNPKNKQTPQCTFLLSEELTFSSVAKGIAKYFNLTNEQLTPKLEAQGKVSYTFRYDMPVYKTDKHGTLKLDNAGNKIWDKNQSGTMYISLTPKIGRSNLKVNTASPDTPDKKELKDVSGAAFTIDYTFITDDITLKYGAIVDRRLQVKTTWTTELGFALVNGATGKIAFSEPVTSNPSHEKINERTYPGAIAGKIFSWIIPPLGIGLTIGEEVNRSMQSNLESRLGQGVASFNFGWNSRIILPGIKIIEYAALRFTAEGHLALDAIYTQ</sequence>
<evidence type="ECO:0000313" key="2">
    <source>
        <dbReference type="Proteomes" id="UP000004095"/>
    </source>
</evidence>
<reference evidence="1 2" key="1">
    <citation type="submission" date="2007-01" db="EMBL/GenBank/DDBJ databases">
        <authorList>
            <person name="Haygood M."/>
            <person name="Podell S."/>
            <person name="Anderson C."/>
            <person name="Hopkinson B."/>
            <person name="Roe K."/>
            <person name="Barbeau K."/>
            <person name="Gaasterland T."/>
            <person name="Ferriera S."/>
            <person name="Johnson J."/>
            <person name="Kravitz S."/>
            <person name="Beeson K."/>
            <person name="Sutton G."/>
            <person name="Rogers Y.-H."/>
            <person name="Friedman R."/>
            <person name="Frazier M."/>
            <person name="Venter J.C."/>
        </authorList>
    </citation>
    <scope>NUCLEOTIDE SEQUENCE [LARGE SCALE GENOMIC DNA]</scope>
    <source>
        <strain evidence="1 2">ATCC 23134</strain>
    </source>
</reference>
<gene>
    <name evidence="1" type="ORF">M23134_03854</name>
</gene>
<dbReference type="AlphaFoldDB" id="A1ZMC2"/>
<organism evidence="1 2">
    <name type="scientific">Microscilla marina ATCC 23134</name>
    <dbReference type="NCBI Taxonomy" id="313606"/>
    <lineage>
        <taxon>Bacteria</taxon>
        <taxon>Pseudomonadati</taxon>
        <taxon>Bacteroidota</taxon>
        <taxon>Cytophagia</taxon>
        <taxon>Cytophagales</taxon>
        <taxon>Microscillaceae</taxon>
        <taxon>Microscilla</taxon>
    </lineage>
</organism>
<dbReference type="EMBL" id="AAWS01000016">
    <property type="protein sequence ID" value="EAY28302.1"/>
    <property type="molecule type" value="Genomic_DNA"/>
</dbReference>
<protein>
    <submittedName>
        <fullName evidence="1">Uncharacterized protein</fullName>
    </submittedName>
</protein>
<comment type="caution">
    <text evidence="1">The sequence shown here is derived from an EMBL/GenBank/DDBJ whole genome shotgun (WGS) entry which is preliminary data.</text>
</comment>
<dbReference type="RefSeq" id="WP_002697974.1">
    <property type="nucleotide sequence ID" value="NZ_AAWS01000016.1"/>
</dbReference>
<name>A1ZMC2_MICM2</name>